<dbReference type="KEGG" id="spoa:EQM13_02545"/>
<evidence type="ECO:0000256" key="10">
    <source>
        <dbReference type="ARBA" id="ARBA00057735"/>
    </source>
</evidence>
<comment type="function">
    <text evidence="10 11">Phosphorylation of dTMP to form dTDP in both de novo and salvage pathways of dTTP synthesis.</text>
</comment>
<dbReference type="NCBIfam" id="TIGR00041">
    <property type="entry name" value="DTMP_kinase"/>
    <property type="match status" value="1"/>
</dbReference>
<evidence type="ECO:0000256" key="7">
    <source>
        <dbReference type="ARBA" id="ARBA00022777"/>
    </source>
</evidence>
<dbReference type="Pfam" id="PF02223">
    <property type="entry name" value="Thymidylate_kin"/>
    <property type="match status" value="1"/>
</dbReference>
<dbReference type="SUPFAM" id="SSF52540">
    <property type="entry name" value="P-loop containing nucleoside triphosphate hydrolases"/>
    <property type="match status" value="1"/>
</dbReference>
<dbReference type="FunFam" id="3.40.50.300:FF:000225">
    <property type="entry name" value="Thymidylate kinase"/>
    <property type="match status" value="1"/>
</dbReference>
<accession>A0A410Q955</accession>
<dbReference type="EC" id="2.7.4.9" evidence="2 11"/>
<dbReference type="GO" id="GO:0004798">
    <property type="term" value="F:dTMP kinase activity"/>
    <property type="evidence" value="ECO:0007669"/>
    <property type="project" value="UniProtKB-UniRule"/>
</dbReference>
<dbReference type="RefSeq" id="WP_071139485.1">
    <property type="nucleotide sequence ID" value="NZ_CP035282.1"/>
</dbReference>
<keyword evidence="8 11" id="KW-0067">ATP-binding</keyword>
<keyword evidence="5 11" id="KW-0545">Nucleotide biosynthesis</keyword>
<dbReference type="InterPro" id="IPR039430">
    <property type="entry name" value="Thymidylate_kin-like_dom"/>
</dbReference>
<dbReference type="EMBL" id="CP035282">
    <property type="protein sequence ID" value="QAT60532.1"/>
    <property type="molecule type" value="Genomic_DNA"/>
</dbReference>
<feature type="domain" description="Thymidylate kinase-like" evidence="12">
    <location>
        <begin position="8"/>
        <end position="194"/>
    </location>
</feature>
<evidence type="ECO:0000256" key="11">
    <source>
        <dbReference type="HAMAP-Rule" id="MF_00165"/>
    </source>
</evidence>
<keyword evidence="4 11" id="KW-0808">Transferase</keyword>
<organism evidence="13 14">
    <name type="scientific">Acidilutibacter cellobiosedens</name>
    <dbReference type="NCBI Taxonomy" id="2507161"/>
    <lineage>
        <taxon>Bacteria</taxon>
        <taxon>Bacillati</taxon>
        <taxon>Bacillota</taxon>
        <taxon>Tissierellia</taxon>
        <taxon>Tissierellales</taxon>
        <taxon>Acidilutibacteraceae</taxon>
        <taxon>Acidilutibacter</taxon>
    </lineage>
</organism>
<feature type="binding site" evidence="11">
    <location>
        <begin position="10"/>
        <end position="17"/>
    </location>
    <ligand>
        <name>ATP</name>
        <dbReference type="ChEBI" id="CHEBI:30616"/>
    </ligand>
</feature>
<evidence type="ECO:0000256" key="8">
    <source>
        <dbReference type="ARBA" id="ARBA00022840"/>
    </source>
</evidence>
<proteinExistence type="inferred from homology"/>
<dbReference type="CDD" id="cd01672">
    <property type="entry name" value="TMPK"/>
    <property type="match status" value="1"/>
</dbReference>
<protein>
    <recommendedName>
        <fullName evidence="3 11">Thymidylate kinase</fullName>
        <ecNumber evidence="2 11">2.7.4.9</ecNumber>
    </recommendedName>
    <alternativeName>
        <fullName evidence="11">dTMP kinase</fullName>
    </alternativeName>
</protein>
<dbReference type="InterPro" id="IPR027417">
    <property type="entry name" value="P-loop_NTPase"/>
</dbReference>
<dbReference type="OrthoDB" id="9774907at2"/>
<evidence type="ECO:0000256" key="3">
    <source>
        <dbReference type="ARBA" id="ARBA00017144"/>
    </source>
</evidence>
<evidence type="ECO:0000256" key="5">
    <source>
        <dbReference type="ARBA" id="ARBA00022727"/>
    </source>
</evidence>
<dbReference type="PANTHER" id="PTHR10344">
    <property type="entry name" value="THYMIDYLATE KINASE"/>
    <property type="match status" value="1"/>
</dbReference>
<evidence type="ECO:0000256" key="6">
    <source>
        <dbReference type="ARBA" id="ARBA00022741"/>
    </source>
</evidence>
<dbReference type="GO" id="GO:0005829">
    <property type="term" value="C:cytosol"/>
    <property type="evidence" value="ECO:0007669"/>
    <property type="project" value="TreeGrafter"/>
</dbReference>
<keyword evidence="7 11" id="KW-0418">Kinase</keyword>
<keyword evidence="14" id="KW-1185">Reference proteome</keyword>
<dbReference type="HAMAP" id="MF_00165">
    <property type="entry name" value="Thymidylate_kinase"/>
    <property type="match status" value="1"/>
</dbReference>
<dbReference type="Gene3D" id="3.40.50.300">
    <property type="entry name" value="P-loop containing nucleotide triphosphate hydrolases"/>
    <property type="match status" value="1"/>
</dbReference>
<reference evidence="14" key="1">
    <citation type="submission" date="2019-01" db="EMBL/GenBank/DDBJ databases">
        <title>Draft genomes of a novel of Sporanaerobacter strains.</title>
        <authorList>
            <person name="Ma S."/>
        </authorList>
    </citation>
    <scope>NUCLEOTIDE SEQUENCE [LARGE SCALE GENOMIC DNA]</scope>
    <source>
        <strain evidence="14">NJN-17</strain>
    </source>
</reference>
<dbReference type="GO" id="GO:0006235">
    <property type="term" value="P:dTTP biosynthetic process"/>
    <property type="evidence" value="ECO:0007669"/>
    <property type="project" value="UniProtKB-UniRule"/>
</dbReference>
<dbReference type="PROSITE" id="PS01331">
    <property type="entry name" value="THYMIDYLATE_KINASE"/>
    <property type="match status" value="1"/>
</dbReference>
<evidence type="ECO:0000313" key="14">
    <source>
        <dbReference type="Proteomes" id="UP000287969"/>
    </source>
</evidence>
<keyword evidence="6 11" id="KW-0547">Nucleotide-binding</keyword>
<dbReference type="InterPro" id="IPR018094">
    <property type="entry name" value="Thymidylate_kinase"/>
</dbReference>
<dbReference type="AlphaFoldDB" id="A0A410Q955"/>
<evidence type="ECO:0000256" key="1">
    <source>
        <dbReference type="ARBA" id="ARBA00009776"/>
    </source>
</evidence>
<evidence type="ECO:0000313" key="13">
    <source>
        <dbReference type="EMBL" id="QAT60532.1"/>
    </source>
</evidence>
<dbReference type="GO" id="GO:0006233">
    <property type="term" value="P:dTDP biosynthetic process"/>
    <property type="evidence" value="ECO:0007669"/>
    <property type="project" value="InterPro"/>
</dbReference>
<dbReference type="Proteomes" id="UP000287969">
    <property type="component" value="Chromosome"/>
</dbReference>
<comment type="catalytic activity">
    <reaction evidence="9 11">
        <text>dTMP + ATP = dTDP + ADP</text>
        <dbReference type="Rhea" id="RHEA:13517"/>
        <dbReference type="ChEBI" id="CHEBI:30616"/>
        <dbReference type="ChEBI" id="CHEBI:58369"/>
        <dbReference type="ChEBI" id="CHEBI:63528"/>
        <dbReference type="ChEBI" id="CHEBI:456216"/>
        <dbReference type="EC" id="2.7.4.9"/>
    </reaction>
</comment>
<gene>
    <name evidence="11" type="primary">tmk</name>
    <name evidence="13" type="ORF">EQM13_02545</name>
</gene>
<dbReference type="GO" id="GO:0005524">
    <property type="term" value="F:ATP binding"/>
    <property type="evidence" value="ECO:0007669"/>
    <property type="project" value="UniProtKB-UniRule"/>
</dbReference>
<sequence length="212" mass="23863">MRGLFITLEGPDGSGKSTVIKLLSTWLKEKNVEFITTREPGGTNIGEDIRKIILDKKNNSMSPQTEALLYAAARSQHVSEKILPALKEGKVVICERFVLSSLAYQGIGRDLGIDEVKKINDFATMGIEPDLILFFNVNPRYSLKRKTIRHGGDRLEKEGENFHQKVYEGYLKLLKIYPKNVKVIDATSTLEEVFYEVKESMKNILKGGGITK</sequence>
<evidence type="ECO:0000259" key="12">
    <source>
        <dbReference type="Pfam" id="PF02223"/>
    </source>
</evidence>
<evidence type="ECO:0000256" key="4">
    <source>
        <dbReference type="ARBA" id="ARBA00022679"/>
    </source>
</evidence>
<evidence type="ECO:0000256" key="9">
    <source>
        <dbReference type="ARBA" id="ARBA00048743"/>
    </source>
</evidence>
<evidence type="ECO:0000256" key="2">
    <source>
        <dbReference type="ARBA" id="ARBA00012980"/>
    </source>
</evidence>
<dbReference type="InterPro" id="IPR018095">
    <property type="entry name" value="Thymidylate_kin_CS"/>
</dbReference>
<comment type="similarity">
    <text evidence="1 11">Belongs to the thymidylate kinase family.</text>
</comment>
<dbReference type="GO" id="GO:0006227">
    <property type="term" value="P:dUDP biosynthetic process"/>
    <property type="evidence" value="ECO:0007669"/>
    <property type="project" value="TreeGrafter"/>
</dbReference>
<dbReference type="PANTHER" id="PTHR10344:SF4">
    <property type="entry name" value="UMP-CMP KINASE 2, MITOCHONDRIAL"/>
    <property type="match status" value="1"/>
</dbReference>
<name>A0A410Q955_9FIRM</name>